<evidence type="ECO:0008006" key="4">
    <source>
        <dbReference type="Google" id="ProtNLM"/>
    </source>
</evidence>
<dbReference type="Proteomes" id="UP000464507">
    <property type="component" value="Chromosome"/>
</dbReference>
<dbReference type="EMBL" id="CP017146">
    <property type="protein sequence ID" value="QHO69581.1"/>
    <property type="molecule type" value="Genomic_DNA"/>
</dbReference>
<sequence length="150" mass="16104">MAFLDIVVAGALYTLFKPVNRRLSAAAAWMRTVYAVLLLVAISRLVVGFSMIGDPETALPVLESFTTIWVISLGLFGASLLLVGYLAFRSGFIAKVFGILLAIAGAGYLADAVGMAVVPDFTAVFAQFLFVGEVAIIFWLLIRGRRRAAN</sequence>
<dbReference type="KEGG" id="mant:BHD05_07945"/>
<evidence type="ECO:0000256" key="1">
    <source>
        <dbReference type="SAM" id="Phobius"/>
    </source>
</evidence>
<keyword evidence="3" id="KW-1185">Reference proteome</keyword>
<feature type="transmembrane region" description="Helical" evidence="1">
    <location>
        <begin position="65"/>
        <end position="88"/>
    </location>
</feature>
<accession>A0A7L5AKE1</accession>
<feature type="transmembrane region" description="Helical" evidence="1">
    <location>
        <begin position="97"/>
        <end position="118"/>
    </location>
</feature>
<proteinExistence type="predicted"/>
<keyword evidence="1" id="KW-0812">Transmembrane</keyword>
<keyword evidence="1" id="KW-1133">Transmembrane helix</keyword>
<feature type="transmembrane region" description="Helical" evidence="1">
    <location>
        <begin position="124"/>
        <end position="142"/>
    </location>
</feature>
<feature type="transmembrane region" description="Helical" evidence="1">
    <location>
        <begin position="32"/>
        <end position="53"/>
    </location>
</feature>
<reference evidence="2 3" key="1">
    <citation type="submission" date="2016-09" db="EMBL/GenBank/DDBJ databases">
        <title>Complete genome sequence of microbes from the polar regions.</title>
        <authorList>
            <person name="Liao L."/>
            <person name="Chen B."/>
        </authorList>
    </citation>
    <scope>NUCLEOTIDE SEQUENCE [LARGE SCALE GENOMIC DNA]</scope>
    <source>
        <strain evidence="2 3">ZS314</strain>
    </source>
</reference>
<evidence type="ECO:0000313" key="2">
    <source>
        <dbReference type="EMBL" id="QHO69581.1"/>
    </source>
</evidence>
<gene>
    <name evidence="2" type="ORF">BHD05_07945</name>
</gene>
<organism evidence="2 3">
    <name type="scientific">Marisediminicola antarctica</name>
    <dbReference type="NCBI Taxonomy" id="674079"/>
    <lineage>
        <taxon>Bacteria</taxon>
        <taxon>Bacillati</taxon>
        <taxon>Actinomycetota</taxon>
        <taxon>Actinomycetes</taxon>
        <taxon>Micrococcales</taxon>
        <taxon>Microbacteriaceae</taxon>
        <taxon>Marisediminicola</taxon>
    </lineage>
</organism>
<dbReference type="InterPro" id="IPR025495">
    <property type="entry name" value="DUF4386"/>
</dbReference>
<dbReference type="Pfam" id="PF14329">
    <property type="entry name" value="DUF4386"/>
    <property type="match status" value="1"/>
</dbReference>
<dbReference type="AlphaFoldDB" id="A0A7L5AKE1"/>
<protein>
    <recommendedName>
        <fullName evidence="4">DUF4386 domain-containing protein</fullName>
    </recommendedName>
</protein>
<evidence type="ECO:0000313" key="3">
    <source>
        <dbReference type="Proteomes" id="UP000464507"/>
    </source>
</evidence>
<keyword evidence="1" id="KW-0472">Membrane</keyword>
<name>A0A7L5AKE1_9MICO</name>